<feature type="active site" description="Proton donor" evidence="10">
    <location>
        <position position="705"/>
    </location>
</feature>
<evidence type="ECO:0000256" key="3">
    <source>
        <dbReference type="ARBA" id="ARBA00009553"/>
    </source>
</evidence>
<keyword evidence="9 10" id="KW-0486">Methionine biosynthesis</keyword>
<keyword evidence="8 10" id="KW-0862">Zinc</keyword>
<dbReference type="InterPro" id="IPR002629">
    <property type="entry name" value="Met_Synth_C/arc"/>
</dbReference>
<evidence type="ECO:0000256" key="1">
    <source>
        <dbReference type="ARBA" id="ARBA00002777"/>
    </source>
</evidence>
<feature type="binding site" evidence="10">
    <location>
        <position position="610"/>
    </location>
    <ligand>
        <name>L-homocysteine</name>
        <dbReference type="ChEBI" id="CHEBI:58199"/>
    </ligand>
</feature>
<sequence>MVTTHNLGFPRIGAQRELKFALESYWKGQSSRAALQQVGQQLRQQHWADQAALDWAPVGDFSFYDQVLDMSFTLGHLPERVRGHEGDVLDNYFRVARGRSAPADPGAGHAACCAGVAAGEMTKWFDTNYHYIVPEFTATTTFQLDASRLLAQWAEARAQGVKAKPVLIGPVTYLALGKAKDGSDRLALLERLLPVYAQLLDTLAAQGAEWVQIDEPILVTELDADWQHAFNTAYHHLKSAKVKLLLASYFGSLQENAYLAANLPVAGLHVDAINDRDGVRPLINLLPAHKVLSLGVVNGRNIWKTDLNATLDWLEPLAEQLGPRLWIAPSCSLLHVPVDLASEQKLDADILSWLAFARQKLAELQLLAQALNHGRASVREALDANRAALAARRASTRVHRPEVQLAVSKITRDLGQRETPYPQRAPKQAALLRLPKFPTTTIGSFPQTAEIRRARSDFKAGRLDAAGYQAAMRAEIERAVREQEALGLDVLVHGEAERNDMVEYFGEQLDGYAFSQFGWVQSYGSRCVKPPILFGDIRRPQPMTVAWTTYAQSLTDKPMKGMLTGPVTILNWSFVRDDQPRSVSCLQLALAIRQEVLDLERAGVRVIQIDEAALREGLPLRRAQWPVYLDWAVESFRVAANGVRDETQIHTHMCYSEFNDIMAAIADMDADVITIETSRSDMELLDAFDDFRYPNEIGPGVYDIHSPNIPTEQHMVALMKKAAERVPAERLWVNPDCGLKTRQWPEVIPALTHLVAAAKTLRAECV</sequence>
<evidence type="ECO:0000313" key="14">
    <source>
        <dbReference type="Proteomes" id="UP001528673"/>
    </source>
</evidence>
<feature type="binding site" evidence="10">
    <location>
        <begin position="442"/>
        <end position="444"/>
    </location>
    <ligand>
        <name>L-methionine</name>
        <dbReference type="ChEBI" id="CHEBI:57844"/>
    </ligand>
</feature>
<dbReference type="PIRSF" id="PIRSF000382">
    <property type="entry name" value="MeTrfase_B12_ind"/>
    <property type="match status" value="1"/>
</dbReference>
<dbReference type="PANTHER" id="PTHR30519">
    <property type="entry name" value="5-METHYLTETRAHYDROPTEROYLTRIGLUTAMATE--HOMOCYSTEINE METHYLTRANSFERASE"/>
    <property type="match status" value="1"/>
</dbReference>
<gene>
    <name evidence="10 13" type="primary">metE</name>
    <name evidence="13" type="ORF">PSQ40_18355</name>
</gene>
<organism evidence="13 14">
    <name type="scientific">Curvibacter cyanobacteriorum</name>
    <dbReference type="NCBI Taxonomy" id="3026422"/>
    <lineage>
        <taxon>Bacteria</taxon>
        <taxon>Pseudomonadati</taxon>
        <taxon>Pseudomonadota</taxon>
        <taxon>Betaproteobacteria</taxon>
        <taxon>Burkholderiales</taxon>
        <taxon>Comamonadaceae</taxon>
        <taxon>Curvibacter</taxon>
    </lineage>
</organism>
<feature type="binding site" evidence="10">
    <location>
        <position position="652"/>
    </location>
    <ligand>
        <name>Zn(2+)</name>
        <dbReference type="ChEBI" id="CHEBI:29105"/>
        <note>catalytic</note>
    </ligand>
</feature>
<comment type="function">
    <text evidence="1 10">Catalyzes the transfer of a methyl group from 5-methyltetrahydrofolate to homocysteine resulting in methionine formation.</text>
</comment>
<comment type="cofactor">
    <cofactor evidence="10">
        <name>Zn(2+)</name>
        <dbReference type="ChEBI" id="CHEBI:29105"/>
    </cofactor>
    <text evidence="10">Binds 1 zinc ion per subunit.</text>
</comment>
<evidence type="ECO:0000256" key="7">
    <source>
        <dbReference type="ARBA" id="ARBA00022723"/>
    </source>
</evidence>
<feature type="domain" description="Cobalamin-independent methionine synthase MetE N-terminal" evidence="12">
    <location>
        <begin position="4"/>
        <end position="320"/>
    </location>
</feature>
<feature type="binding site" evidence="10">
    <location>
        <position position="123"/>
    </location>
    <ligand>
        <name>5-methyltetrahydropteroyltri-L-glutamate</name>
        <dbReference type="ChEBI" id="CHEBI:58207"/>
    </ligand>
</feature>
<evidence type="ECO:0000313" key="13">
    <source>
        <dbReference type="EMBL" id="MDD0840548.1"/>
    </source>
</evidence>
<comment type="similarity">
    <text evidence="3 10">Belongs to the vitamin-B12 independent methionine synthase family.</text>
</comment>
<feature type="domain" description="Cobalamin-independent methionine synthase MetE C-terminal/archaeal" evidence="11">
    <location>
        <begin position="437"/>
        <end position="759"/>
    </location>
</feature>
<dbReference type="InterPro" id="IPR013215">
    <property type="entry name" value="Cbl-indep_Met_Synth_N"/>
</dbReference>
<feature type="binding site" evidence="10">
    <location>
        <position position="572"/>
    </location>
    <ligand>
        <name>5-methyltetrahydropteroyltri-L-glutamate</name>
        <dbReference type="ChEBI" id="CHEBI:58207"/>
    </ligand>
</feature>
<dbReference type="Gene3D" id="3.20.20.210">
    <property type="match status" value="2"/>
</dbReference>
<evidence type="ECO:0000256" key="4">
    <source>
        <dbReference type="ARBA" id="ARBA00022603"/>
    </source>
</evidence>
<dbReference type="SUPFAM" id="SSF51726">
    <property type="entry name" value="UROD/MetE-like"/>
    <property type="match status" value="2"/>
</dbReference>
<accession>A0ABT5N614</accession>
<dbReference type="CDD" id="cd03312">
    <property type="entry name" value="CIMS_N_terminal_like"/>
    <property type="match status" value="1"/>
</dbReference>
<keyword evidence="5 10" id="KW-0028">Amino-acid biosynthesis</keyword>
<reference evidence="13 14" key="1">
    <citation type="submission" date="2023-02" db="EMBL/GenBank/DDBJ databases">
        <title>Bacterial whole genomic sequence of Curvibacter sp. HBC61.</title>
        <authorList>
            <person name="Le V."/>
            <person name="Ko S.-R."/>
            <person name="Ahn C.-Y."/>
            <person name="Oh H.-M."/>
        </authorList>
    </citation>
    <scope>NUCLEOTIDE SEQUENCE [LARGE SCALE GENOMIC DNA]</scope>
    <source>
        <strain evidence="13 14">HBC61</strain>
    </source>
</reference>
<dbReference type="InterPro" id="IPR038071">
    <property type="entry name" value="UROD/MetE-like_sf"/>
</dbReference>
<feature type="binding site" evidence="10">
    <location>
        <position position="616"/>
    </location>
    <ligand>
        <name>5-methyltetrahydropteroyltri-L-glutamate</name>
        <dbReference type="ChEBI" id="CHEBI:58207"/>
    </ligand>
</feature>
<proteinExistence type="inferred from homology"/>
<keyword evidence="7 10" id="KW-0479">Metal-binding</keyword>
<dbReference type="InterPro" id="IPR006276">
    <property type="entry name" value="Cobalamin-indep_Met_synthase"/>
</dbReference>
<feature type="binding site" evidence="10">
    <location>
        <begin position="442"/>
        <end position="444"/>
    </location>
    <ligand>
        <name>L-homocysteine</name>
        <dbReference type="ChEBI" id="CHEBI:58199"/>
    </ligand>
</feature>
<dbReference type="EMBL" id="JAQSIP010000010">
    <property type="protein sequence ID" value="MDD0840548.1"/>
    <property type="molecule type" value="Genomic_DNA"/>
</dbReference>
<feature type="binding site" evidence="10">
    <location>
        <position position="737"/>
    </location>
    <ligand>
        <name>Zn(2+)</name>
        <dbReference type="ChEBI" id="CHEBI:29105"/>
        <note>catalytic</note>
    </ligand>
</feature>
<feature type="binding site" evidence="10">
    <location>
        <begin position="526"/>
        <end position="527"/>
    </location>
    <ligand>
        <name>5-methyltetrahydropteroyltri-L-glutamate</name>
        <dbReference type="ChEBI" id="CHEBI:58207"/>
    </ligand>
</feature>
<feature type="binding site" evidence="10">
    <location>
        <position position="495"/>
    </location>
    <ligand>
        <name>L-homocysteine</name>
        <dbReference type="ChEBI" id="CHEBI:58199"/>
    </ligand>
</feature>
<keyword evidence="6 10" id="KW-0808">Transferase</keyword>
<dbReference type="RefSeq" id="WP_273953335.1">
    <property type="nucleotide sequence ID" value="NZ_JAQSIP010000010.1"/>
</dbReference>
<evidence type="ECO:0000259" key="11">
    <source>
        <dbReference type="Pfam" id="PF01717"/>
    </source>
</evidence>
<dbReference type="Proteomes" id="UP001528673">
    <property type="component" value="Unassembled WGS sequence"/>
</dbReference>
<dbReference type="Pfam" id="PF08267">
    <property type="entry name" value="Meth_synt_1"/>
    <property type="match status" value="1"/>
</dbReference>
<feature type="binding site" evidence="10">
    <location>
        <begin position="16"/>
        <end position="19"/>
    </location>
    <ligand>
        <name>5-methyltetrahydropteroyltri-L-glutamate</name>
        <dbReference type="ChEBI" id="CHEBI:58207"/>
    </ligand>
</feature>
<dbReference type="NCBIfam" id="TIGR01371">
    <property type="entry name" value="met_syn_B12ind"/>
    <property type="match status" value="1"/>
</dbReference>
<dbReference type="HAMAP" id="MF_00172">
    <property type="entry name" value="Meth_synth"/>
    <property type="match status" value="1"/>
</dbReference>
<evidence type="ECO:0000256" key="6">
    <source>
        <dbReference type="ARBA" id="ARBA00022679"/>
    </source>
</evidence>
<keyword evidence="4 10" id="KW-0489">Methyltransferase</keyword>
<comment type="pathway">
    <text evidence="2 10">Amino-acid biosynthesis; L-methionine biosynthesis via de novo pathway; L-methionine from L-homocysteine (MetE route): step 1/1.</text>
</comment>
<evidence type="ECO:0000256" key="10">
    <source>
        <dbReference type="HAMAP-Rule" id="MF_00172"/>
    </source>
</evidence>
<feature type="binding site" evidence="10">
    <location>
        <position position="610"/>
    </location>
    <ligand>
        <name>L-methionine</name>
        <dbReference type="ChEBI" id="CHEBI:57844"/>
    </ligand>
</feature>
<name>A0ABT5N614_9BURK</name>
<comment type="catalytic activity">
    <reaction evidence="10">
        <text>5-methyltetrahydropteroyltri-L-glutamate + L-homocysteine = tetrahydropteroyltri-L-glutamate + L-methionine</text>
        <dbReference type="Rhea" id="RHEA:21196"/>
        <dbReference type="ChEBI" id="CHEBI:57844"/>
        <dbReference type="ChEBI" id="CHEBI:58140"/>
        <dbReference type="ChEBI" id="CHEBI:58199"/>
        <dbReference type="ChEBI" id="CHEBI:58207"/>
        <dbReference type="EC" id="2.1.1.14"/>
    </reaction>
</comment>
<comment type="caution">
    <text evidence="13">The sequence shown here is derived from an EMBL/GenBank/DDBJ whole genome shotgun (WGS) entry which is preliminary data.</text>
</comment>
<feature type="binding site" evidence="10">
    <location>
        <position position="495"/>
    </location>
    <ligand>
        <name>L-methionine</name>
        <dbReference type="ChEBI" id="CHEBI:57844"/>
    </ligand>
</feature>
<dbReference type="GO" id="GO:0003871">
    <property type="term" value="F:5-methyltetrahydropteroyltriglutamate-homocysteine S-methyltransferase activity"/>
    <property type="evidence" value="ECO:0007669"/>
    <property type="project" value="UniProtKB-EC"/>
</dbReference>
<evidence type="ECO:0000256" key="2">
    <source>
        <dbReference type="ARBA" id="ARBA00004681"/>
    </source>
</evidence>
<evidence type="ECO:0000256" key="8">
    <source>
        <dbReference type="ARBA" id="ARBA00022833"/>
    </source>
</evidence>
<keyword evidence="10" id="KW-0677">Repeat</keyword>
<evidence type="ECO:0000259" key="12">
    <source>
        <dbReference type="Pfam" id="PF08267"/>
    </source>
</evidence>
<protein>
    <recommendedName>
        <fullName evidence="10">5-methyltetrahydropteroyltriglutamate--homocysteine methyltransferase</fullName>
        <ecNumber evidence="10">2.1.1.14</ecNumber>
    </recommendedName>
    <alternativeName>
        <fullName evidence="10">Cobalamin-independent methionine synthase</fullName>
    </alternativeName>
    <alternativeName>
        <fullName evidence="10">Methionine synthase, vitamin-B12 independent isozyme</fullName>
    </alternativeName>
</protein>
<feature type="binding site" evidence="10">
    <location>
        <position position="676"/>
    </location>
    <ligand>
        <name>Zn(2+)</name>
        <dbReference type="ChEBI" id="CHEBI:29105"/>
        <note>catalytic</note>
    </ligand>
</feature>
<dbReference type="Pfam" id="PF01717">
    <property type="entry name" value="Meth_synt_2"/>
    <property type="match status" value="1"/>
</dbReference>
<evidence type="ECO:0000256" key="5">
    <source>
        <dbReference type="ARBA" id="ARBA00022605"/>
    </source>
</evidence>
<evidence type="ECO:0000256" key="9">
    <source>
        <dbReference type="ARBA" id="ARBA00023167"/>
    </source>
</evidence>
<dbReference type="CDD" id="cd03311">
    <property type="entry name" value="CIMS_C_terminal_like"/>
    <property type="match status" value="1"/>
</dbReference>
<feature type="binding site" evidence="10">
    <location>
        <position position="654"/>
    </location>
    <ligand>
        <name>Zn(2+)</name>
        <dbReference type="ChEBI" id="CHEBI:29105"/>
        <note>catalytic</note>
    </ligand>
</feature>
<dbReference type="EC" id="2.1.1.14" evidence="10"/>
<keyword evidence="14" id="KW-1185">Reference proteome</keyword>
<dbReference type="NCBIfam" id="NF003556">
    <property type="entry name" value="PRK05222.1"/>
    <property type="match status" value="1"/>
</dbReference>
<dbReference type="GO" id="GO:0032259">
    <property type="term" value="P:methylation"/>
    <property type="evidence" value="ECO:0007669"/>
    <property type="project" value="UniProtKB-KW"/>
</dbReference>